<feature type="transmembrane region" description="Helical" evidence="7">
    <location>
        <begin position="181"/>
        <end position="203"/>
    </location>
</feature>
<organism evidence="9 10">
    <name type="scientific">Plantactinospora sonchi</name>
    <dbReference type="NCBI Taxonomy" id="1544735"/>
    <lineage>
        <taxon>Bacteria</taxon>
        <taxon>Bacillati</taxon>
        <taxon>Actinomycetota</taxon>
        <taxon>Actinomycetes</taxon>
        <taxon>Micromonosporales</taxon>
        <taxon>Micromonosporaceae</taxon>
        <taxon>Plantactinospora</taxon>
    </lineage>
</organism>
<evidence type="ECO:0000256" key="5">
    <source>
        <dbReference type="ARBA" id="ARBA00022989"/>
    </source>
</evidence>
<feature type="domain" description="ABC transmembrane type-1" evidence="8">
    <location>
        <begin position="62"/>
        <end position="242"/>
    </location>
</feature>
<dbReference type="CDD" id="cd06261">
    <property type="entry name" value="TM_PBP2"/>
    <property type="match status" value="1"/>
</dbReference>
<dbReference type="InterPro" id="IPR000515">
    <property type="entry name" value="MetI-like"/>
</dbReference>
<proteinExistence type="inferred from homology"/>
<dbReference type="EMBL" id="JAZGQK010000015">
    <property type="protein sequence ID" value="MEE6260419.1"/>
    <property type="molecule type" value="Genomic_DNA"/>
</dbReference>
<evidence type="ECO:0000256" key="2">
    <source>
        <dbReference type="ARBA" id="ARBA00022448"/>
    </source>
</evidence>
<evidence type="ECO:0000313" key="9">
    <source>
        <dbReference type="EMBL" id="MEE6260419.1"/>
    </source>
</evidence>
<dbReference type="Proteomes" id="UP001332243">
    <property type="component" value="Unassembled WGS sequence"/>
</dbReference>
<reference evidence="9 10" key="1">
    <citation type="submission" date="2024-01" db="EMBL/GenBank/DDBJ databases">
        <title>Genome insights into Plantactinospora sonchi sp. nov.</title>
        <authorList>
            <person name="Wang L."/>
        </authorList>
    </citation>
    <scope>NUCLEOTIDE SEQUENCE [LARGE SCALE GENOMIC DNA]</scope>
    <source>
        <strain evidence="9 10">NEAU-QY2</strain>
    </source>
</reference>
<feature type="transmembrane region" description="Helical" evidence="7">
    <location>
        <begin position="223"/>
        <end position="245"/>
    </location>
</feature>
<dbReference type="InterPro" id="IPR035906">
    <property type="entry name" value="MetI-like_sf"/>
</dbReference>
<evidence type="ECO:0000256" key="4">
    <source>
        <dbReference type="ARBA" id="ARBA00022692"/>
    </source>
</evidence>
<evidence type="ECO:0000313" key="10">
    <source>
        <dbReference type="Proteomes" id="UP001332243"/>
    </source>
</evidence>
<keyword evidence="3" id="KW-1003">Cell membrane</keyword>
<protein>
    <submittedName>
        <fullName evidence="9">ABC transporter permease</fullName>
    </submittedName>
</protein>
<keyword evidence="2 7" id="KW-0813">Transport</keyword>
<comment type="subcellular location">
    <subcellularLocation>
        <location evidence="1 7">Cell membrane</location>
        <topology evidence="1 7">Multi-pass membrane protein</topology>
    </subcellularLocation>
</comment>
<keyword evidence="6 7" id="KW-0472">Membrane</keyword>
<feature type="transmembrane region" description="Helical" evidence="7">
    <location>
        <begin position="12"/>
        <end position="34"/>
    </location>
</feature>
<dbReference type="RefSeq" id="WP_331215531.1">
    <property type="nucleotide sequence ID" value="NZ_JAZGQK010000015.1"/>
</dbReference>
<evidence type="ECO:0000256" key="1">
    <source>
        <dbReference type="ARBA" id="ARBA00004651"/>
    </source>
</evidence>
<evidence type="ECO:0000256" key="3">
    <source>
        <dbReference type="ARBA" id="ARBA00022475"/>
    </source>
</evidence>
<name>A0ABU7RV91_9ACTN</name>
<dbReference type="PANTHER" id="PTHR30151">
    <property type="entry name" value="ALKANE SULFONATE ABC TRANSPORTER-RELATED, MEMBRANE SUBUNIT"/>
    <property type="match status" value="1"/>
</dbReference>
<gene>
    <name evidence="9" type="ORF">V1633_18200</name>
</gene>
<dbReference type="Pfam" id="PF00528">
    <property type="entry name" value="BPD_transp_1"/>
    <property type="match status" value="1"/>
</dbReference>
<dbReference type="PROSITE" id="PS50928">
    <property type="entry name" value="ABC_TM1"/>
    <property type="match status" value="1"/>
</dbReference>
<dbReference type="SUPFAM" id="SSF161098">
    <property type="entry name" value="MetI-like"/>
    <property type="match status" value="1"/>
</dbReference>
<keyword evidence="4 7" id="KW-0812">Transmembrane</keyword>
<comment type="similarity">
    <text evidence="7">Belongs to the binding-protein-dependent transport system permease family.</text>
</comment>
<evidence type="ECO:0000256" key="7">
    <source>
        <dbReference type="RuleBase" id="RU363032"/>
    </source>
</evidence>
<keyword evidence="10" id="KW-1185">Reference proteome</keyword>
<dbReference type="PANTHER" id="PTHR30151:SF41">
    <property type="entry name" value="ABC TRANSPORTER PERMEASE PROTEIN"/>
    <property type="match status" value="1"/>
</dbReference>
<dbReference type="Gene3D" id="1.10.3720.10">
    <property type="entry name" value="MetI-like"/>
    <property type="match status" value="1"/>
</dbReference>
<comment type="caution">
    <text evidence="9">The sequence shown here is derived from an EMBL/GenBank/DDBJ whole genome shotgun (WGS) entry which is preliminary data.</text>
</comment>
<feature type="transmembrane region" description="Helical" evidence="7">
    <location>
        <begin position="128"/>
        <end position="147"/>
    </location>
</feature>
<feature type="transmembrane region" description="Helical" evidence="7">
    <location>
        <begin position="100"/>
        <end position="122"/>
    </location>
</feature>
<feature type="transmembrane region" description="Helical" evidence="7">
    <location>
        <begin position="66"/>
        <end position="88"/>
    </location>
</feature>
<evidence type="ECO:0000256" key="6">
    <source>
        <dbReference type="ARBA" id="ARBA00023136"/>
    </source>
</evidence>
<keyword evidence="5 7" id="KW-1133">Transmembrane helix</keyword>
<sequence length="258" mass="27105">MSGRSALPPVARIGLPVAGVATAIGLWWLSTIVLDIDPLFLPAPPDVVDAFVLEGGYLAEEAWSTLWATLAGFGIAAVGGLLAGMLLTSSRLLEQAAMPIIVAFNAIPKVSLVPLLILWMGYGAKPRITLIVLVAFFPIMVSTMSGLTSTPTELTELTRSLDASRAQTYRKVRLPWALPQVFVGLKVGMTLALIGAVVAEIQSPNAGLGSVILTTQQSANTPLAFAAISILAVFGIGLFYLVAAAERLAVPWARQITS</sequence>
<accession>A0ABU7RV91</accession>
<evidence type="ECO:0000259" key="8">
    <source>
        <dbReference type="PROSITE" id="PS50928"/>
    </source>
</evidence>